<organism evidence="2 3">
    <name type="scientific">Rhypophila decipiens</name>
    <dbReference type="NCBI Taxonomy" id="261697"/>
    <lineage>
        <taxon>Eukaryota</taxon>
        <taxon>Fungi</taxon>
        <taxon>Dikarya</taxon>
        <taxon>Ascomycota</taxon>
        <taxon>Pezizomycotina</taxon>
        <taxon>Sordariomycetes</taxon>
        <taxon>Sordariomycetidae</taxon>
        <taxon>Sordariales</taxon>
        <taxon>Naviculisporaceae</taxon>
        <taxon>Rhypophila</taxon>
    </lineage>
</organism>
<dbReference type="AlphaFoldDB" id="A0AAN6XX47"/>
<protein>
    <submittedName>
        <fullName evidence="2">Uncharacterized protein</fullName>
    </submittedName>
</protein>
<evidence type="ECO:0000313" key="2">
    <source>
        <dbReference type="EMBL" id="KAK4207170.1"/>
    </source>
</evidence>
<dbReference type="Proteomes" id="UP001301769">
    <property type="component" value="Unassembled WGS sequence"/>
</dbReference>
<accession>A0AAN6XX47</accession>
<keyword evidence="3" id="KW-1185">Reference proteome</keyword>
<evidence type="ECO:0000313" key="3">
    <source>
        <dbReference type="Proteomes" id="UP001301769"/>
    </source>
</evidence>
<feature type="compositionally biased region" description="Basic and acidic residues" evidence="1">
    <location>
        <begin position="1"/>
        <end position="13"/>
    </location>
</feature>
<name>A0AAN6XX47_9PEZI</name>
<reference evidence="2" key="2">
    <citation type="submission" date="2023-05" db="EMBL/GenBank/DDBJ databases">
        <authorList>
            <consortium name="Lawrence Berkeley National Laboratory"/>
            <person name="Steindorff A."/>
            <person name="Hensen N."/>
            <person name="Bonometti L."/>
            <person name="Westerberg I."/>
            <person name="Brannstrom I.O."/>
            <person name="Guillou S."/>
            <person name="Cros-Aarteil S."/>
            <person name="Calhoun S."/>
            <person name="Haridas S."/>
            <person name="Kuo A."/>
            <person name="Mondo S."/>
            <person name="Pangilinan J."/>
            <person name="Riley R."/>
            <person name="Labutti K."/>
            <person name="Andreopoulos B."/>
            <person name="Lipzen A."/>
            <person name="Chen C."/>
            <person name="Yanf M."/>
            <person name="Daum C."/>
            <person name="Ng V."/>
            <person name="Clum A."/>
            <person name="Ohm R."/>
            <person name="Martin F."/>
            <person name="Silar P."/>
            <person name="Natvig D."/>
            <person name="Lalanne C."/>
            <person name="Gautier V."/>
            <person name="Ament-Velasquez S.L."/>
            <person name="Kruys A."/>
            <person name="Hutchinson M.I."/>
            <person name="Powell A.J."/>
            <person name="Barry K."/>
            <person name="Miller A.N."/>
            <person name="Grigoriev I.V."/>
            <person name="Debuchy R."/>
            <person name="Gladieux P."/>
            <person name="Thoren M.H."/>
            <person name="Johannesson H."/>
        </authorList>
    </citation>
    <scope>NUCLEOTIDE SEQUENCE</scope>
    <source>
        <strain evidence="2">PSN293</strain>
    </source>
</reference>
<comment type="caution">
    <text evidence="2">The sequence shown here is derived from an EMBL/GenBank/DDBJ whole genome shotgun (WGS) entry which is preliminary data.</text>
</comment>
<reference evidence="2" key="1">
    <citation type="journal article" date="2023" name="Mol. Phylogenet. Evol.">
        <title>Genome-scale phylogeny and comparative genomics of the fungal order Sordariales.</title>
        <authorList>
            <person name="Hensen N."/>
            <person name="Bonometti L."/>
            <person name="Westerberg I."/>
            <person name="Brannstrom I.O."/>
            <person name="Guillou S."/>
            <person name="Cros-Aarteil S."/>
            <person name="Calhoun S."/>
            <person name="Haridas S."/>
            <person name="Kuo A."/>
            <person name="Mondo S."/>
            <person name="Pangilinan J."/>
            <person name="Riley R."/>
            <person name="LaButti K."/>
            <person name="Andreopoulos B."/>
            <person name="Lipzen A."/>
            <person name="Chen C."/>
            <person name="Yan M."/>
            <person name="Daum C."/>
            <person name="Ng V."/>
            <person name="Clum A."/>
            <person name="Steindorff A."/>
            <person name="Ohm R.A."/>
            <person name="Martin F."/>
            <person name="Silar P."/>
            <person name="Natvig D.O."/>
            <person name="Lalanne C."/>
            <person name="Gautier V."/>
            <person name="Ament-Velasquez S.L."/>
            <person name="Kruys A."/>
            <person name="Hutchinson M.I."/>
            <person name="Powell A.J."/>
            <person name="Barry K."/>
            <person name="Miller A.N."/>
            <person name="Grigoriev I.V."/>
            <person name="Debuchy R."/>
            <person name="Gladieux P."/>
            <person name="Hiltunen Thoren M."/>
            <person name="Johannesson H."/>
        </authorList>
    </citation>
    <scope>NUCLEOTIDE SEQUENCE</scope>
    <source>
        <strain evidence="2">PSN293</strain>
    </source>
</reference>
<evidence type="ECO:0000256" key="1">
    <source>
        <dbReference type="SAM" id="MobiDB-lite"/>
    </source>
</evidence>
<feature type="compositionally biased region" description="Acidic residues" evidence="1">
    <location>
        <begin position="16"/>
        <end position="25"/>
    </location>
</feature>
<dbReference type="EMBL" id="MU858315">
    <property type="protein sequence ID" value="KAK4207170.1"/>
    <property type="molecule type" value="Genomic_DNA"/>
</dbReference>
<proteinExistence type="predicted"/>
<sequence>MPPEEECRGRPAAEAELSDDEEIDISTDFSSSAPGHYRGRFPTSPLYTVNEVVYLAIPGQQQPAGP</sequence>
<feature type="region of interest" description="Disordered" evidence="1">
    <location>
        <begin position="1"/>
        <end position="39"/>
    </location>
</feature>
<gene>
    <name evidence="2" type="ORF">QBC37DRAFT_380373</name>
</gene>